<proteinExistence type="predicted"/>
<dbReference type="EMBL" id="JAHYIQ010000024">
    <property type="protein sequence ID" value="KAK1122104.1"/>
    <property type="molecule type" value="Genomic_DNA"/>
</dbReference>
<evidence type="ECO:0000313" key="2">
    <source>
        <dbReference type="Proteomes" id="UP001177670"/>
    </source>
</evidence>
<keyword evidence="2" id="KW-1185">Reference proteome</keyword>
<dbReference type="Proteomes" id="UP001177670">
    <property type="component" value="Unassembled WGS sequence"/>
</dbReference>
<sequence length="73" mass="8218">MDERGNGNEERRARCWRCEGAPTTAPASCCWALLVETPGGRYPRRVGTVREERGLRFWRESPTAGPQLLDVSV</sequence>
<gene>
    <name evidence="1" type="ORF">K0M31_009944</name>
</gene>
<evidence type="ECO:0000313" key="1">
    <source>
        <dbReference type="EMBL" id="KAK1122104.1"/>
    </source>
</evidence>
<comment type="caution">
    <text evidence="1">The sequence shown here is derived from an EMBL/GenBank/DDBJ whole genome shotgun (WGS) entry which is preliminary data.</text>
</comment>
<organism evidence="1 2">
    <name type="scientific">Melipona bicolor</name>
    <dbReference type="NCBI Taxonomy" id="60889"/>
    <lineage>
        <taxon>Eukaryota</taxon>
        <taxon>Metazoa</taxon>
        <taxon>Ecdysozoa</taxon>
        <taxon>Arthropoda</taxon>
        <taxon>Hexapoda</taxon>
        <taxon>Insecta</taxon>
        <taxon>Pterygota</taxon>
        <taxon>Neoptera</taxon>
        <taxon>Endopterygota</taxon>
        <taxon>Hymenoptera</taxon>
        <taxon>Apocrita</taxon>
        <taxon>Aculeata</taxon>
        <taxon>Apoidea</taxon>
        <taxon>Anthophila</taxon>
        <taxon>Apidae</taxon>
        <taxon>Melipona</taxon>
    </lineage>
</organism>
<reference evidence="1" key="1">
    <citation type="submission" date="2021-10" db="EMBL/GenBank/DDBJ databases">
        <title>Melipona bicolor Genome sequencing and assembly.</title>
        <authorList>
            <person name="Araujo N.S."/>
            <person name="Arias M.C."/>
        </authorList>
    </citation>
    <scope>NUCLEOTIDE SEQUENCE</scope>
    <source>
        <strain evidence="1">USP_2M_L1-L4_2017</strain>
        <tissue evidence="1">Whole body</tissue>
    </source>
</reference>
<accession>A0AA40FMV1</accession>
<protein>
    <submittedName>
        <fullName evidence="1">Uncharacterized protein</fullName>
    </submittedName>
</protein>
<name>A0AA40FMV1_9HYME</name>
<dbReference type="AlphaFoldDB" id="A0AA40FMV1"/>